<dbReference type="PANTHER" id="PTHR12446">
    <property type="entry name" value="TESMIN/TSO1-RELATED"/>
    <property type="match status" value="1"/>
</dbReference>
<protein>
    <recommendedName>
        <fullName evidence="5">CRC domain-containing protein</fullName>
    </recommendedName>
</protein>
<feature type="region of interest" description="Disordered" evidence="4">
    <location>
        <begin position="1"/>
        <end position="24"/>
    </location>
</feature>
<organism evidence="6 7">
    <name type="scientific">Pythium oligandrum</name>
    <name type="common">Mycoparasitic fungus</name>
    <dbReference type="NCBI Taxonomy" id="41045"/>
    <lineage>
        <taxon>Eukaryota</taxon>
        <taxon>Sar</taxon>
        <taxon>Stramenopiles</taxon>
        <taxon>Oomycota</taxon>
        <taxon>Peronosporomycetes</taxon>
        <taxon>Pythiales</taxon>
        <taxon>Pythiaceae</taxon>
        <taxon>Pythium</taxon>
    </lineage>
</organism>
<dbReference type="GO" id="GO:0006355">
    <property type="term" value="P:regulation of DNA-templated transcription"/>
    <property type="evidence" value="ECO:0007669"/>
    <property type="project" value="TreeGrafter"/>
</dbReference>
<dbReference type="OrthoDB" id="6283463at2759"/>
<evidence type="ECO:0000259" key="5">
    <source>
        <dbReference type="PROSITE" id="PS51634"/>
    </source>
</evidence>
<evidence type="ECO:0000256" key="4">
    <source>
        <dbReference type="SAM" id="MobiDB-lite"/>
    </source>
</evidence>
<evidence type="ECO:0000313" key="7">
    <source>
        <dbReference type="Proteomes" id="UP000794436"/>
    </source>
</evidence>
<dbReference type="PANTHER" id="PTHR12446:SF34">
    <property type="entry name" value="PROTEIN LIN-54 HOMOLOG"/>
    <property type="match status" value="1"/>
</dbReference>
<evidence type="ECO:0000256" key="3">
    <source>
        <dbReference type="ARBA" id="ARBA00023242"/>
    </source>
</evidence>
<dbReference type="InterPro" id="IPR028307">
    <property type="entry name" value="Lin-54_fam"/>
</dbReference>
<feature type="domain" description="CRC" evidence="5">
    <location>
        <begin position="227"/>
        <end position="349"/>
    </location>
</feature>
<feature type="region of interest" description="Disordered" evidence="4">
    <location>
        <begin position="150"/>
        <end position="181"/>
    </location>
</feature>
<reference evidence="6" key="1">
    <citation type="submission" date="2019-03" db="EMBL/GenBank/DDBJ databases">
        <title>Long read genome sequence of the mycoparasitic Pythium oligandrum ATCC 38472 isolated from sugarbeet rhizosphere.</title>
        <authorList>
            <person name="Gaulin E."/>
        </authorList>
    </citation>
    <scope>NUCLEOTIDE SEQUENCE</scope>
    <source>
        <strain evidence="6">ATCC 38472_TT</strain>
    </source>
</reference>
<dbReference type="Pfam" id="PF03638">
    <property type="entry name" value="TCR"/>
    <property type="match status" value="2"/>
</dbReference>
<dbReference type="EMBL" id="SPLM01000112">
    <property type="protein sequence ID" value="TMW58150.1"/>
    <property type="molecule type" value="Genomic_DNA"/>
</dbReference>
<name>A0A8K1C807_PYTOL</name>
<dbReference type="SMART" id="SM01114">
    <property type="entry name" value="CXC"/>
    <property type="match status" value="2"/>
</dbReference>
<dbReference type="Proteomes" id="UP000794436">
    <property type="component" value="Unassembled WGS sequence"/>
</dbReference>
<proteinExistence type="inferred from homology"/>
<sequence>MASTQRPNASVSAAVDPHARSHGTGLSMHARTIAPRALQVANELVKAPSASPVHTPQRRALQLLDSNRLASVVDATVKTALKPVGIVKPEPRHLSGLKRKHDLARPKTAVSSRHENIAWLDMLVALLERKYQAHQLPVCLQDLEDTQTFGVSRPQEHDERRVKRSRVTTTTDAKPANTRAVDTPRGLDAEAAARYHKMSDAEKDKELKRLQTLRRHAQQIQDSSVSSSTCCGCKTGCLKMYCVCFSTRGFCHEGCSCDNCKNARENTEQRVDAIQSYLNNDPRAFSFASQQNTSTTGFYQLLPEKSSTVVLRGCRCKKSKCLKKYCECFQNGLGCSPHCRCVDCANDTSKAARQLREKTKAERAVPAAVTPFHAIKVSVTKKPRRNFVQKSIRLRL</sequence>
<accession>A0A8K1C807</accession>
<dbReference type="GO" id="GO:0005634">
    <property type="term" value="C:nucleus"/>
    <property type="evidence" value="ECO:0007669"/>
    <property type="project" value="UniProtKB-SubCell"/>
</dbReference>
<evidence type="ECO:0000256" key="1">
    <source>
        <dbReference type="ARBA" id="ARBA00004123"/>
    </source>
</evidence>
<gene>
    <name evidence="6" type="ORF">Poli38472_011738</name>
</gene>
<dbReference type="InterPro" id="IPR033467">
    <property type="entry name" value="Tesmin/TSO1-like_CXC"/>
</dbReference>
<dbReference type="PROSITE" id="PS51634">
    <property type="entry name" value="CRC"/>
    <property type="match status" value="1"/>
</dbReference>
<keyword evidence="3" id="KW-0539">Nucleus</keyword>
<evidence type="ECO:0000256" key="2">
    <source>
        <dbReference type="ARBA" id="ARBA00007267"/>
    </source>
</evidence>
<comment type="similarity">
    <text evidence="2">Belongs to the lin-54 family.</text>
</comment>
<dbReference type="InterPro" id="IPR005172">
    <property type="entry name" value="CRC"/>
</dbReference>
<keyword evidence="7" id="KW-1185">Reference proteome</keyword>
<comment type="subcellular location">
    <subcellularLocation>
        <location evidence="1">Nucleus</location>
    </subcellularLocation>
</comment>
<evidence type="ECO:0000313" key="6">
    <source>
        <dbReference type="EMBL" id="TMW58150.1"/>
    </source>
</evidence>
<dbReference type="AlphaFoldDB" id="A0A8K1C807"/>
<feature type="compositionally biased region" description="Polar residues" evidence="4">
    <location>
        <begin position="1"/>
        <end position="11"/>
    </location>
</feature>
<comment type="caution">
    <text evidence="6">The sequence shown here is derived from an EMBL/GenBank/DDBJ whole genome shotgun (WGS) entry which is preliminary data.</text>
</comment>